<dbReference type="Proteomes" id="UP000309133">
    <property type="component" value="Unassembled WGS sequence"/>
</dbReference>
<accession>A0A4V3WSS7</accession>
<dbReference type="InterPro" id="IPR006059">
    <property type="entry name" value="SBP"/>
</dbReference>
<comment type="caution">
    <text evidence="2">The sequence shown here is derived from an EMBL/GenBank/DDBJ whole genome shotgun (WGS) entry which is preliminary data.</text>
</comment>
<feature type="signal peptide" evidence="1">
    <location>
        <begin position="1"/>
        <end position="21"/>
    </location>
</feature>
<dbReference type="RefSeq" id="WP_136427588.1">
    <property type="nucleotide sequence ID" value="NZ_SSSM01000005.1"/>
</dbReference>
<dbReference type="PANTHER" id="PTHR43649">
    <property type="entry name" value="ARABINOSE-BINDING PROTEIN-RELATED"/>
    <property type="match status" value="1"/>
</dbReference>
<evidence type="ECO:0000313" key="2">
    <source>
        <dbReference type="EMBL" id="THG29257.1"/>
    </source>
</evidence>
<dbReference type="EMBL" id="SSSM01000005">
    <property type="protein sequence ID" value="THG29257.1"/>
    <property type="molecule type" value="Genomic_DNA"/>
</dbReference>
<evidence type="ECO:0000313" key="3">
    <source>
        <dbReference type="Proteomes" id="UP000309133"/>
    </source>
</evidence>
<proteinExistence type="predicted"/>
<gene>
    <name evidence="2" type="ORF">E6C64_11035</name>
</gene>
<dbReference type="Pfam" id="PF01547">
    <property type="entry name" value="SBP_bac_1"/>
    <property type="match status" value="1"/>
</dbReference>
<sequence>MKKTKQLLLSATAGLALVALAACSGDSGGGGTTGADFAKDYKGTLSVWGFENADEVGTSRLDYAEGVVGKSDTTVDLDASAFDAQKFTTRAAGGSIPDVVQMDRQFVATYAAQGLIMPLDKCFSLYGVEPDSYWYPQVVDDVTYDDAVYGVPQFYQPPAILLNERVMAAAGVTDADMDTSNPEAFLAAISKMTKLDGSNPSVMGFDPQGVGKAGLWMLSFGGKTIDADGKPALDDPNNAKAIDFLKEIYDAQGGYANAKSFVDSFDVFGDNNSYVADQVGGAVFDQWYVNVLTPYADQVQIGAVPLNTQDGQPFTVASGTSFVIPTAAKNPSAACAYVLALTSTDAWNAAGEARDATTQADESRHGINAGLFTGSPENDQTLRDAYVKTTDYPGFDQAIGTYYDVASSGQSFGSSPAGQQIQTELQNAVTSALLGEKPSADALKDAQAAALRAYDQVAG</sequence>
<dbReference type="PANTHER" id="PTHR43649:SF12">
    <property type="entry name" value="DIACETYLCHITOBIOSE BINDING PROTEIN DASA"/>
    <property type="match status" value="1"/>
</dbReference>
<protein>
    <submittedName>
        <fullName evidence="2">Extracellular solute-binding protein</fullName>
    </submittedName>
</protein>
<dbReference type="OrthoDB" id="9795467at2"/>
<name>A0A4V3WSS7_9MICO</name>
<dbReference type="PROSITE" id="PS51257">
    <property type="entry name" value="PROKAR_LIPOPROTEIN"/>
    <property type="match status" value="1"/>
</dbReference>
<dbReference type="AlphaFoldDB" id="A0A4V3WSS7"/>
<keyword evidence="3" id="KW-1185">Reference proteome</keyword>
<keyword evidence="1" id="KW-0732">Signal</keyword>
<feature type="chain" id="PRO_5039246099" evidence="1">
    <location>
        <begin position="22"/>
        <end position="459"/>
    </location>
</feature>
<organism evidence="2 3">
    <name type="scientific">Naasia lichenicola</name>
    <dbReference type="NCBI Taxonomy" id="2565933"/>
    <lineage>
        <taxon>Bacteria</taxon>
        <taxon>Bacillati</taxon>
        <taxon>Actinomycetota</taxon>
        <taxon>Actinomycetes</taxon>
        <taxon>Micrococcales</taxon>
        <taxon>Microbacteriaceae</taxon>
        <taxon>Naasia</taxon>
    </lineage>
</organism>
<dbReference type="SUPFAM" id="SSF53850">
    <property type="entry name" value="Periplasmic binding protein-like II"/>
    <property type="match status" value="1"/>
</dbReference>
<reference evidence="2 3" key="1">
    <citation type="submission" date="2019-04" db="EMBL/GenBank/DDBJ databases">
        <authorList>
            <person name="Jiang L."/>
        </authorList>
    </citation>
    <scope>NUCLEOTIDE SEQUENCE [LARGE SCALE GENOMIC DNA]</scope>
    <source>
        <strain evidence="2 3">YIM 131853</strain>
    </source>
</reference>
<dbReference type="InterPro" id="IPR050490">
    <property type="entry name" value="Bact_solute-bd_prot1"/>
</dbReference>
<evidence type="ECO:0000256" key="1">
    <source>
        <dbReference type="SAM" id="SignalP"/>
    </source>
</evidence>
<dbReference type="Gene3D" id="3.40.190.10">
    <property type="entry name" value="Periplasmic binding protein-like II"/>
    <property type="match status" value="1"/>
</dbReference>